<proteinExistence type="inferred from homology"/>
<protein>
    <submittedName>
        <fullName evidence="7">Spermidine synthase</fullName>
    </submittedName>
</protein>
<dbReference type="PANTHER" id="PTHR43317">
    <property type="entry name" value="THERMOSPERMINE SYNTHASE ACAULIS5"/>
    <property type="match status" value="1"/>
</dbReference>
<dbReference type="InterPro" id="IPR030374">
    <property type="entry name" value="PABS"/>
</dbReference>
<organism evidence="7 8">
    <name type="scientific">Desulfovibrio intestinalis</name>
    <dbReference type="NCBI Taxonomy" id="58621"/>
    <lineage>
        <taxon>Bacteria</taxon>
        <taxon>Pseudomonadati</taxon>
        <taxon>Thermodesulfobacteriota</taxon>
        <taxon>Desulfovibrionia</taxon>
        <taxon>Desulfovibrionales</taxon>
        <taxon>Desulfovibrionaceae</taxon>
        <taxon>Desulfovibrio</taxon>
    </lineage>
</organism>
<keyword evidence="2 4" id="KW-0808">Transferase</keyword>
<accession>A0A7W8C2R9</accession>
<dbReference type="SUPFAM" id="SSF103473">
    <property type="entry name" value="MFS general substrate transporter"/>
    <property type="match status" value="1"/>
</dbReference>
<feature type="transmembrane region" description="Helical" evidence="5">
    <location>
        <begin position="92"/>
        <end position="114"/>
    </location>
</feature>
<dbReference type="SUPFAM" id="SSF53335">
    <property type="entry name" value="S-adenosyl-L-methionine-dependent methyltransferases"/>
    <property type="match status" value="1"/>
</dbReference>
<feature type="active site" description="Proton acceptor" evidence="4">
    <location>
        <position position="393"/>
    </location>
</feature>
<dbReference type="Pfam" id="PF01564">
    <property type="entry name" value="Spermine_synth"/>
    <property type="match status" value="1"/>
</dbReference>
<feature type="transmembrane region" description="Helical" evidence="5">
    <location>
        <begin position="169"/>
        <end position="191"/>
    </location>
</feature>
<feature type="transmembrane region" description="Helical" evidence="5">
    <location>
        <begin position="59"/>
        <end position="80"/>
    </location>
</feature>
<keyword evidence="5" id="KW-0812">Transmembrane</keyword>
<keyword evidence="3 4" id="KW-0620">Polyamine biosynthesis</keyword>
<evidence type="ECO:0000256" key="1">
    <source>
        <dbReference type="ARBA" id="ARBA00007867"/>
    </source>
</evidence>
<evidence type="ECO:0000256" key="3">
    <source>
        <dbReference type="ARBA" id="ARBA00023115"/>
    </source>
</evidence>
<gene>
    <name evidence="7" type="ORF">HNQ38_001449</name>
</gene>
<evidence type="ECO:0000256" key="2">
    <source>
        <dbReference type="ARBA" id="ARBA00022679"/>
    </source>
</evidence>
<dbReference type="PANTHER" id="PTHR43317:SF1">
    <property type="entry name" value="THERMOSPERMINE SYNTHASE ACAULIS5"/>
    <property type="match status" value="1"/>
</dbReference>
<feature type="transmembrane region" description="Helical" evidence="5">
    <location>
        <begin position="197"/>
        <end position="214"/>
    </location>
</feature>
<evidence type="ECO:0000256" key="4">
    <source>
        <dbReference type="PROSITE-ProRule" id="PRU00354"/>
    </source>
</evidence>
<feature type="transmembrane region" description="Helical" evidence="5">
    <location>
        <begin position="126"/>
        <end position="148"/>
    </location>
</feature>
<dbReference type="Gene3D" id="1.20.1250.20">
    <property type="entry name" value="MFS general substrate transporter like domains"/>
    <property type="match status" value="1"/>
</dbReference>
<dbReference type="NCBIfam" id="NF037959">
    <property type="entry name" value="MFS_SpdSyn"/>
    <property type="match status" value="1"/>
</dbReference>
<comment type="caution">
    <text evidence="7">The sequence shown here is derived from an EMBL/GenBank/DDBJ whole genome shotgun (WGS) entry which is preliminary data.</text>
</comment>
<evidence type="ECO:0000313" key="7">
    <source>
        <dbReference type="EMBL" id="MBB5143352.1"/>
    </source>
</evidence>
<name>A0A7W8C2R9_9BACT</name>
<keyword evidence="5" id="KW-1133">Transmembrane helix</keyword>
<dbReference type="AlphaFoldDB" id="A0A7W8C2R9"/>
<evidence type="ECO:0000313" key="8">
    <source>
        <dbReference type="Proteomes" id="UP000539075"/>
    </source>
</evidence>
<feature type="transmembrane region" description="Helical" evidence="5">
    <location>
        <begin position="221"/>
        <end position="240"/>
    </location>
</feature>
<dbReference type="GO" id="GO:0010487">
    <property type="term" value="F:thermospermine synthase activity"/>
    <property type="evidence" value="ECO:0007669"/>
    <property type="project" value="TreeGrafter"/>
</dbReference>
<keyword evidence="8" id="KW-1185">Reference proteome</keyword>
<dbReference type="CDD" id="cd02440">
    <property type="entry name" value="AdoMet_MTases"/>
    <property type="match status" value="1"/>
</dbReference>
<comment type="similarity">
    <text evidence="1">Belongs to the spermidine/spermine synthase family.</text>
</comment>
<feature type="transmembrane region" description="Helical" evidence="5">
    <location>
        <begin position="27"/>
        <end position="47"/>
    </location>
</feature>
<dbReference type="InterPro" id="IPR036259">
    <property type="entry name" value="MFS_trans_sf"/>
</dbReference>
<dbReference type="InterPro" id="IPR029063">
    <property type="entry name" value="SAM-dependent_MTases_sf"/>
</dbReference>
<evidence type="ECO:0000259" key="6">
    <source>
        <dbReference type="PROSITE" id="PS51006"/>
    </source>
</evidence>
<evidence type="ECO:0000256" key="5">
    <source>
        <dbReference type="SAM" id="Phobius"/>
    </source>
</evidence>
<sequence length="537" mass="57274">MSLCWRGFCRTGVASPNRQGQDPKRSAMLELTVFLSGALVMVLEMVGARVLAPYVGTSAIVWTSLIGVVLACLALGAWAGGRLADRHLSRRGLALALAGAGLGSALTALCHALVGQWVTEGIGNLYVAAVAAAVGIFALPAFFFGMISPYAIRLRIGSVDTAGATVGRLYALSTAGSILGTFLGGFVLISFFGSASILWGVAVCMLVISLCNAAKGGKVRVALLALCLIGAVVNGMYGSWQEDRGGMRLVESPYNSIRIYEGVDWGEGGRAVRLMATDPGYSQSGMYLDAPADLYFQYTRFYALGPHFVPQARSVLMLGGGGYSVPKWILAGKSALAAPGEVHMTVVEIDPAMTDTARRWFALEDDARLTVRHEDARAFLNRQKEQYDLVFVDVFNSHYAVPFQMGTVEAAQALRRAVAPGGALLMNVISAVSGDDGRLFQGIYKALTGEFAEVQVYCVSRPDRPDEVQNLMVVAFPEKRDGMTEEMLTAQAAGGAASEAVASLLSTRHADPLVFDTPPLTDDFAPVERYALMLLRQ</sequence>
<feature type="domain" description="PABS" evidence="6">
    <location>
        <begin position="343"/>
        <end position="476"/>
    </location>
</feature>
<dbReference type="EMBL" id="JACHGO010000004">
    <property type="protein sequence ID" value="MBB5143352.1"/>
    <property type="molecule type" value="Genomic_DNA"/>
</dbReference>
<dbReference type="PROSITE" id="PS51006">
    <property type="entry name" value="PABS_2"/>
    <property type="match status" value="1"/>
</dbReference>
<reference evidence="7 8" key="1">
    <citation type="submission" date="2020-08" db="EMBL/GenBank/DDBJ databases">
        <title>Genomic Encyclopedia of Type Strains, Phase IV (KMG-IV): sequencing the most valuable type-strain genomes for metagenomic binning, comparative biology and taxonomic classification.</title>
        <authorList>
            <person name="Goeker M."/>
        </authorList>
    </citation>
    <scope>NUCLEOTIDE SEQUENCE [LARGE SCALE GENOMIC DNA]</scope>
    <source>
        <strain evidence="7 8">DSM 11275</strain>
    </source>
</reference>
<dbReference type="GO" id="GO:0006596">
    <property type="term" value="P:polyamine biosynthetic process"/>
    <property type="evidence" value="ECO:0007669"/>
    <property type="project" value="UniProtKB-UniRule"/>
</dbReference>
<dbReference type="Gene3D" id="3.40.50.150">
    <property type="entry name" value="Vaccinia Virus protein VP39"/>
    <property type="match status" value="1"/>
</dbReference>
<keyword evidence="5" id="KW-0472">Membrane</keyword>
<dbReference type="Proteomes" id="UP000539075">
    <property type="component" value="Unassembled WGS sequence"/>
</dbReference>